<keyword evidence="2" id="KW-1185">Reference proteome</keyword>
<proteinExistence type="predicted"/>
<dbReference type="RefSeq" id="WP_067329525.1">
    <property type="nucleotide sequence ID" value="NZ_LNKT01000007.1"/>
</dbReference>
<dbReference type="STRING" id="1630136.AS592_03540"/>
<dbReference type="OrthoDB" id="5343599at2"/>
<gene>
    <name evidence="1" type="ORF">AS592_03540</name>
</gene>
<sequence>MKIFALQSLAGGFLDEDLKHFNKVFDDWCVQCESMEDAQLILDSLDRSEQIKIVEITPLSYPKYFFSKLQGIIHATREYDGKIICVVEPQMGENFRIAICDLQTKNVKVLKTRYKSALSAEGAFANLTFDLR</sequence>
<evidence type="ECO:0000313" key="2">
    <source>
        <dbReference type="Proteomes" id="UP000075359"/>
    </source>
</evidence>
<accession>A0A151CHK9</accession>
<comment type="caution">
    <text evidence="1">The sequence shown here is derived from an EMBL/GenBank/DDBJ whole genome shotgun (WGS) entry which is preliminary data.</text>
</comment>
<dbReference type="EMBL" id="LNKT01000007">
    <property type="protein sequence ID" value="KYJ87018.1"/>
    <property type="molecule type" value="Genomic_DNA"/>
</dbReference>
<protein>
    <submittedName>
        <fullName evidence="1">Uncharacterized protein</fullName>
    </submittedName>
</protein>
<organism evidence="1 2">
    <name type="scientific">Sulfurovum riftiae</name>
    <dbReference type="NCBI Taxonomy" id="1630136"/>
    <lineage>
        <taxon>Bacteria</taxon>
        <taxon>Pseudomonadati</taxon>
        <taxon>Campylobacterota</taxon>
        <taxon>Epsilonproteobacteria</taxon>
        <taxon>Campylobacterales</taxon>
        <taxon>Sulfurovaceae</taxon>
        <taxon>Sulfurovum</taxon>
    </lineage>
</organism>
<dbReference type="AlphaFoldDB" id="A0A151CHK9"/>
<name>A0A151CHK9_9BACT</name>
<reference evidence="1 2" key="1">
    <citation type="submission" date="2015-11" db="EMBL/GenBank/DDBJ databases">
        <title>Draft genome of Sulfurovum riftiae 1812E, a member of the Epsilonproteobacteria isolated from the tube of the deep-sea hydrothermal vent tubewom Riftia pachyptila.</title>
        <authorList>
            <person name="Vetriani C."/>
            <person name="Giovannelli D."/>
        </authorList>
    </citation>
    <scope>NUCLEOTIDE SEQUENCE [LARGE SCALE GENOMIC DNA]</scope>
    <source>
        <strain evidence="1 2">1812E</strain>
    </source>
</reference>
<dbReference type="Proteomes" id="UP000075359">
    <property type="component" value="Unassembled WGS sequence"/>
</dbReference>
<evidence type="ECO:0000313" key="1">
    <source>
        <dbReference type="EMBL" id="KYJ87018.1"/>
    </source>
</evidence>